<sequence length="78" mass="8887">MPHSWICTYHGLSNQPDLHVHRHSVLCACSCPVLLACVWSFVWRYQPQSSFLNTSLLSRGHALPFGLGFPCKFLLFVK</sequence>
<keyword evidence="1" id="KW-1133">Transmembrane helix</keyword>
<evidence type="ECO:0000313" key="2">
    <source>
        <dbReference type="EMBL" id="KAA8583661.1"/>
    </source>
</evidence>
<protein>
    <submittedName>
        <fullName evidence="2">Uncharacterized protein</fullName>
    </submittedName>
</protein>
<reference evidence="2 3" key="1">
    <citation type="submission" date="2019-08" db="EMBL/GenBank/DDBJ databases">
        <title>A chromosome-level genome assembly, high-density linkage maps, and genome scans reveal the genomic architecture of hybrid incompatibilities underlying speciation via character displacement in darters (Percidae: Etheostominae).</title>
        <authorList>
            <person name="Moran R.L."/>
            <person name="Catchen J.M."/>
            <person name="Fuller R.C."/>
        </authorList>
    </citation>
    <scope>NUCLEOTIDE SEQUENCE [LARGE SCALE GENOMIC DNA]</scope>
    <source>
        <strain evidence="2">EspeVRDwgs_2016</strain>
        <tissue evidence="2">Muscle</tissue>
    </source>
</reference>
<gene>
    <name evidence="2" type="ORF">FQN60_014869</name>
</gene>
<keyword evidence="3" id="KW-1185">Reference proteome</keyword>
<accession>A0A5J5CWE5</accession>
<name>A0A5J5CWE5_9PERO</name>
<proteinExistence type="predicted"/>
<keyword evidence="1" id="KW-0472">Membrane</keyword>
<organism evidence="2 3">
    <name type="scientific">Etheostoma spectabile</name>
    <name type="common">orangethroat darter</name>
    <dbReference type="NCBI Taxonomy" id="54343"/>
    <lineage>
        <taxon>Eukaryota</taxon>
        <taxon>Metazoa</taxon>
        <taxon>Chordata</taxon>
        <taxon>Craniata</taxon>
        <taxon>Vertebrata</taxon>
        <taxon>Euteleostomi</taxon>
        <taxon>Actinopterygii</taxon>
        <taxon>Neopterygii</taxon>
        <taxon>Teleostei</taxon>
        <taxon>Neoteleostei</taxon>
        <taxon>Acanthomorphata</taxon>
        <taxon>Eupercaria</taxon>
        <taxon>Perciformes</taxon>
        <taxon>Percoidei</taxon>
        <taxon>Percidae</taxon>
        <taxon>Etheostomatinae</taxon>
        <taxon>Etheostoma</taxon>
    </lineage>
</organism>
<feature type="transmembrane region" description="Helical" evidence="1">
    <location>
        <begin position="20"/>
        <end position="42"/>
    </location>
</feature>
<dbReference type="EMBL" id="VOFY01000017">
    <property type="protein sequence ID" value="KAA8583661.1"/>
    <property type="molecule type" value="Genomic_DNA"/>
</dbReference>
<dbReference type="Proteomes" id="UP000327493">
    <property type="component" value="Chromosome 17"/>
</dbReference>
<keyword evidence="1" id="KW-0812">Transmembrane</keyword>
<dbReference type="AlphaFoldDB" id="A0A5J5CWE5"/>
<evidence type="ECO:0000313" key="3">
    <source>
        <dbReference type="Proteomes" id="UP000327493"/>
    </source>
</evidence>
<evidence type="ECO:0000256" key="1">
    <source>
        <dbReference type="SAM" id="Phobius"/>
    </source>
</evidence>
<comment type="caution">
    <text evidence="2">The sequence shown here is derived from an EMBL/GenBank/DDBJ whole genome shotgun (WGS) entry which is preliminary data.</text>
</comment>